<dbReference type="Proteomes" id="UP000004982">
    <property type="component" value="Unassembled WGS sequence"/>
</dbReference>
<comment type="caution">
    <text evidence="1">The sequence shown here is derived from an EMBL/GenBank/DDBJ whole genome shotgun (WGS) entry which is preliminary data.</text>
</comment>
<name>A0AA36UKE1_9NEIS</name>
<dbReference type="EMBL" id="AFQE01000037">
    <property type="protein sequence ID" value="EGQ77638.1"/>
    <property type="molecule type" value="Genomic_DNA"/>
</dbReference>
<proteinExistence type="predicted"/>
<evidence type="ECO:0000313" key="2">
    <source>
        <dbReference type="Proteomes" id="UP000004982"/>
    </source>
</evidence>
<organism evidence="1 2">
    <name type="scientific">Neisseria macacae ATCC 33926</name>
    <dbReference type="NCBI Taxonomy" id="997348"/>
    <lineage>
        <taxon>Bacteria</taxon>
        <taxon>Pseudomonadati</taxon>
        <taxon>Pseudomonadota</taxon>
        <taxon>Betaproteobacteria</taxon>
        <taxon>Neisseriales</taxon>
        <taxon>Neisseriaceae</taxon>
        <taxon>Neisseria</taxon>
    </lineage>
</organism>
<sequence>MRTVWRFQTTLVTSRKVAWTLPARNISVYSVFWRWAKYPDFRGRSPRYGYGGYFIQTRNRRSSENGHSGLAWLQSVISDDLGNEWKSSVGFAREKYIGLFCLGRGAKYPDFRGRSPRYGCGGYFIQTRNRRSSENGHNGFAWLQSVISDDLGNEWKSSVGFAREKLCWSILFGTRGKISNFRGRSPRYG</sequence>
<protein>
    <submittedName>
        <fullName evidence="1">Uncharacterized protein</fullName>
    </submittedName>
</protein>
<reference evidence="1 2" key="1">
    <citation type="submission" date="2011-05" db="EMBL/GenBank/DDBJ databases">
        <authorList>
            <person name="Muzny D."/>
            <person name="Qin X."/>
            <person name="Deng J."/>
            <person name="Jiang H."/>
            <person name="Liu Y."/>
            <person name="Qu J."/>
            <person name="Song X.-Z."/>
            <person name="Zhang L."/>
            <person name="Thornton R."/>
            <person name="Coyle M."/>
            <person name="Francisco L."/>
            <person name="Jackson L."/>
            <person name="Javaid M."/>
            <person name="Korchina V."/>
            <person name="Kovar C."/>
            <person name="Mata R."/>
            <person name="Mathew T."/>
            <person name="Ngo R."/>
            <person name="Nguyen L."/>
            <person name="Nguyen N."/>
            <person name="Okwuonu G."/>
            <person name="Ongeri F."/>
            <person name="Pham C."/>
            <person name="Simmons D."/>
            <person name="Wilczek-Boney K."/>
            <person name="Hale W."/>
            <person name="Jakkamsetti A."/>
            <person name="Pham P."/>
            <person name="Ruth R."/>
            <person name="San Lucas F."/>
            <person name="Warren J."/>
            <person name="Zhang J."/>
            <person name="Zhao Z."/>
            <person name="Zhou C."/>
            <person name="Zhu D."/>
            <person name="Lee S."/>
            <person name="Bess C."/>
            <person name="Blankenburg K."/>
            <person name="Forbes L."/>
            <person name="Fu Q."/>
            <person name="Gubbala S."/>
            <person name="Hirani K."/>
            <person name="Jayaseelan J.C."/>
            <person name="Lara F."/>
            <person name="Munidasa M."/>
            <person name="Palculict T."/>
            <person name="Patil S."/>
            <person name="Pu L.-L."/>
            <person name="Saada N."/>
            <person name="Tang L."/>
            <person name="Weissenberger G."/>
            <person name="Zhu Y."/>
            <person name="Hemphill L."/>
            <person name="Shang Y."/>
            <person name="Youmans B."/>
            <person name="Ayvaz T."/>
            <person name="Ross M."/>
            <person name="Santibanez J."/>
            <person name="Aqrawi P."/>
            <person name="Gross S."/>
            <person name="Joshi V."/>
            <person name="Fowler G."/>
            <person name="Nazareth L."/>
            <person name="Reid J."/>
            <person name="Worley K."/>
            <person name="Petrosino J."/>
            <person name="Highlander S."/>
            <person name="Gibbs R."/>
        </authorList>
    </citation>
    <scope>NUCLEOTIDE SEQUENCE [LARGE SCALE GENOMIC DNA]</scope>
    <source>
        <strain evidence="1 2">ATCC 33926</strain>
    </source>
</reference>
<accession>A0AA36UKE1</accession>
<dbReference type="AlphaFoldDB" id="A0AA36UKE1"/>
<gene>
    <name evidence="1" type="ORF">HMPREF9418_0763</name>
</gene>
<evidence type="ECO:0000313" key="1">
    <source>
        <dbReference type="EMBL" id="EGQ77638.1"/>
    </source>
</evidence>